<reference evidence="3 4" key="1">
    <citation type="submission" date="2019-05" db="EMBL/GenBank/DDBJ databases">
        <authorList>
            <person name="Hariharan J."/>
            <person name="Choudoir M.J."/>
            <person name="Diebold P."/>
            <person name="Panke-Buisse K."/>
            <person name="Buckley D.H."/>
        </authorList>
    </citation>
    <scope>NUCLEOTIDE SEQUENCE [LARGE SCALE GENOMIC DNA]</scope>
    <source>
        <strain evidence="3 4">SUN51</strain>
    </source>
</reference>
<gene>
    <name evidence="3" type="ORF">FGF04_28280</name>
</gene>
<evidence type="ECO:0000256" key="1">
    <source>
        <dbReference type="SAM" id="MobiDB-lite"/>
    </source>
</evidence>
<dbReference type="PROSITE" id="PS51257">
    <property type="entry name" value="PROKAR_LIPOPROTEIN"/>
    <property type="match status" value="1"/>
</dbReference>
<organism evidence="3 4">
    <name type="scientific">Streptomyces apricus</name>
    <dbReference type="NCBI Taxonomy" id="1828112"/>
    <lineage>
        <taxon>Bacteria</taxon>
        <taxon>Bacillati</taxon>
        <taxon>Actinomycetota</taxon>
        <taxon>Actinomycetes</taxon>
        <taxon>Kitasatosporales</taxon>
        <taxon>Streptomycetaceae</taxon>
        <taxon>Streptomyces</taxon>
    </lineage>
</organism>
<dbReference type="RefSeq" id="WP_149514156.1">
    <property type="nucleotide sequence ID" value="NZ_VDFC01000047.1"/>
</dbReference>
<comment type="caution">
    <text evidence="3">The sequence shown here is derived from an EMBL/GenBank/DDBJ whole genome shotgun (WGS) entry which is preliminary data.</text>
</comment>
<dbReference type="OrthoDB" id="4323476at2"/>
<dbReference type="AlphaFoldDB" id="A0A5B0AN57"/>
<sequence>MNRRPTLLAALSLTAAAALTLSACGGGDSGGGKSNDKIAGANNDTDAKKSASPTVSEEVAVGRPEINLPSDIVDEYEDWKTGDDVEDTVLADTAERIDATNDAIVRGDTGAPGLPFYYRDKALNGAVEWVQEYKDANLSFTGTTRYYDPKVTLSGATTATVVYCADESRGFNKNRETGKVDRTPSDESPYVLYNTRLEKSGKGVWQTAALISKRGDKTCAE</sequence>
<evidence type="ECO:0008006" key="5">
    <source>
        <dbReference type="Google" id="ProtNLM"/>
    </source>
</evidence>
<feature type="chain" id="PRO_5039662891" description="Lipoprotein" evidence="2">
    <location>
        <begin position="24"/>
        <end position="221"/>
    </location>
</feature>
<dbReference type="EMBL" id="VDFC01000047">
    <property type="protein sequence ID" value="KAA0930472.1"/>
    <property type="molecule type" value="Genomic_DNA"/>
</dbReference>
<keyword evidence="4" id="KW-1185">Reference proteome</keyword>
<evidence type="ECO:0000313" key="3">
    <source>
        <dbReference type="EMBL" id="KAA0930472.1"/>
    </source>
</evidence>
<keyword evidence="2" id="KW-0732">Signal</keyword>
<protein>
    <recommendedName>
        <fullName evidence="5">Lipoprotein</fullName>
    </recommendedName>
</protein>
<dbReference type="Proteomes" id="UP000324965">
    <property type="component" value="Unassembled WGS sequence"/>
</dbReference>
<evidence type="ECO:0000256" key="2">
    <source>
        <dbReference type="SAM" id="SignalP"/>
    </source>
</evidence>
<proteinExistence type="predicted"/>
<evidence type="ECO:0000313" key="4">
    <source>
        <dbReference type="Proteomes" id="UP000324965"/>
    </source>
</evidence>
<accession>A0A5B0AN57</accession>
<feature type="signal peptide" evidence="2">
    <location>
        <begin position="1"/>
        <end position="23"/>
    </location>
</feature>
<name>A0A5B0AN57_9ACTN</name>
<feature type="region of interest" description="Disordered" evidence="1">
    <location>
        <begin position="27"/>
        <end position="59"/>
    </location>
</feature>